<dbReference type="SUPFAM" id="SSF50249">
    <property type="entry name" value="Nucleic acid-binding proteins"/>
    <property type="match status" value="1"/>
</dbReference>
<sequence>MSEQATPYDKPVPALTGLHGEFYAWCRDRELRFQRCTGCGRYRHVPRDICAHCSSMEWEWVRSSGRGTVFTWTDVVRALHPAFAAATPYAPVIVEMEEGVRLLSRVVDCTPDELQIGMPVEVDFQQVSDALTLPVFRRASVAR</sequence>
<dbReference type="InterPro" id="IPR012340">
    <property type="entry name" value="NA-bd_OB-fold"/>
</dbReference>
<dbReference type="Proteomes" id="UP000634522">
    <property type="component" value="Unassembled WGS sequence"/>
</dbReference>
<keyword evidence="4" id="KW-1185">Reference proteome</keyword>
<feature type="domain" description="ChsH2 rubredoxin-like zinc ribbon" evidence="2">
    <location>
        <begin position="26"/>
        <end position="56"/>
    </location>
</feature>
<accession>A0ABX1NMZ8</accession>
<dbReference type="Pfam" id="PF01796">
    <property type="entry name" value="OB_ChsH2_C"/>
    <property type="match status" value="1"/>
</dbReference>
<reference evidence="3 4" key="1">
    <citation type="submission" date="2019-12" db="EMBL/GenBank/DDBJ databases">
        <title>Comparative genomics gives insights into the taxonomy of the Azoarcus-Aromatoleum group and reveals separate origins of nif in the plant-associated Azoarcus and non-plant-associated Aromatoleum sub-groups.</title>
        <authorList>
            <person name="Lafos M."/>
            <person name="Maluk M."/>
            <person name="Batista M."/>
            <person name="Junghare M."/>
            <person name="Carmona M."/>
            <person name="Faoro H."/>
            <person name="Cruz L.M."/>
            <person name="Battistoni F."/>
            <person name="De Souza E."/>
            <person name="Pedrosa F."/>
            <person name="Chen W.-M."/>
            <person name="Poole P.S."/>
            <person name="Dixon R.A."/>
            <person name="James E.K."/>
        </authorList>
    </citation>
    <scope>NUCLEOTIDE SEQUENCE [LARGE SCALE GENOMIC DNA]</scope>
    <source>
        <strain evidence="3 4">T</strain>
    </source>
</reference>
<feature type="domain" description="ChsH2 C-terminal OB-fold" evidence="1">
    <location>
        <begin position="60"/>
        <end position="125"/>
    </location>
</feature>
<proteinExistence type="predicted"/>
<gene>
    <name evidence="3" type="ORF">GPA27_25420</name>
</gene>
<dbReference type="InterPro" id="IPR022002">
    <property type="entry name" value="ChsH2_Znr"/>
</dbReference>
<dbReference type="PANTHER" id="PTHR34075:SF5">
    <property type="entry name" value="BLR3430 PROTEIN"/>
    <property type="match status" value="1"/>
</dbReference>
<protein>
    <recommendedName>
        <fullName evidence="5">Zn-ribbon domain-containing OB-fold protein</fullName>
    </recommendedName>
</protein>
<dbReference type="PANTHER" id="PTHR34075">
    <property type="entry name" value="BLR3430 PROTEIN"/>
    <property type="match status" value="1"/>
</dbReference>
<evidence type="ECO:0000313" key="4">
    <source>
        <dbReference type="Proteomes" id="UP000634522"/>
    </source>
</evidence>
<dbReference type="EMBL" id="WTVS01000095">
    <property type="protein sequence ID" value="NMG00727.1"/>
    <property type="molecule type" value="Genomic_DNA"/>
</dbReference>
<organism evidence="3 4">
    <name type="scientific">Aromatoleum toluolicum</name>
    <dbReference type="NCBI Taxonomy" id="90060"/>
    <lineage>
        <taxon>Bacteria</taxon>
        <taxon>Pseudomonadati</taxon>
        <taxon>Pseudomonadota</taxon>
        <taxon>Betaproteobacteria</taxon>
        <taxon>Rhodocyclales</taxon>
        <taxon>Rhodocyclaceae</taxon>
        <taxon>Aromatoleum</taxon>
    </lineage>
</organism>
<comment type="caution">
    <text evidence="3">The sequence shown here is derived from an EMBL/GenBank/DDBJ whole genome shotgun (WGS) entry which is preliminary data.</text>
</comment>
<dbReference type="RefSeq" id="WP_169143242.1">
    <property type="nucleotide sequence ID" value="NZ_WTVS01000095.1"/>
</dbReference>
<dbReference type="Pfam" id="PF12172">
    <property type="entry name" value="zf-ChsH2"/>
    <property type="match status" value="1"/>
</dbReference>
<dbReference type="InterPro" id="IPR052513">
    <property type="entry name" value="Thioester_dehydratase-like"/>
</dbReference>
<evidence type="ECO:0008006" key="5">
    <source>
        <dbReference type="Google" id="ProtNLM"/>
    </source>
</evidence>
<evidence type="ECO:0000259" key="2">
    <source>
        <dbReference type="Pfam" id="PF12172"/>
    </source>
</evidence>
<evidence type="ECO:0000313" key="3">
    <source>
        <dbReference type="EMBL" id="NMG00727.1"/>
    </source>
</evidence>
<name>A0ABX1NMZ8_9RHOO</name>
<dbReference type="Gene3D" id="6.10.30.10">
    <property type="match status" value="1"/>
</dbReference>
<dbReference type="InterPro" id="IPR002878">
    <property type="entry name" value="ChsH2_C"/>
</dbReference>
<evidence type="ECO:0000259" key="1">
    <source>
        <dbReference type="Pfam" id="PF01796"/>
    </source>
</evidence>